<sequence length="39" mass="4258">MLAEAFSLKASPFLKAGFFVLSAHPVLGSVKQLCYIYLP</sequence>
<accession>A0A2Z5ZEZ8</accession>
<evidence type="ECO:0000313" key="2">
    <source>
        <dbReference type="Proteomes" id="UP000270034"/>
    </source>
</evidence>
<dbReference type="Proteomes" id="UP000270034">
    <property type="component" value="Chromosome"/>
</dbReference>
<evidence type="ECO:0000313" key="1">
    <source>
        <dbReference type="EMBL" id="BBC79191.1"/>
    </source>
</evidence>
<proteinExistence type="predicted"/>
<protein>
    <submittedName>
        <fullName evidence="1">Uncharacterized protein</fullName>
    </submittedName>
</protein>
<dbReference type="AlphaFoldDB" id="A0A2Z5ZEZ8"/>
<name>A0A2Z5ZEZ8_9PROT</name>
<dbReference type="EMBL" id="AP018515">
    <property type="protein sequence ID" value="BBC79191.1"/>
    <property type="molecule type" value="Genomic_DNA"/>
</dbReference>
<dbReference type="KEGG" id="aot:AcetOri_orf01235"/>
<reference evidence="1 2" key="1">
    <citation type="submission" date="2018-02" db="EMBL/GenBank/DDBJ databases">
        <title>Acetobacter orientalis genome.</title>
        <authorList>
            <person name="Nakashima N."/>
            <person name="Tamura T."/>
        </authorList>
    </citation>
    <scope>NUCLEOTIDE SEQUENCE [LARGE SCALE GENOMIC DNA]</scope>
    <source>
        <strain evidence="1 2">FAN1</strain>
    </source>
</reference>
<organism evidence="1 2">
    <name type="scientific">Acetobacter orientalis</name>
    <dbReference type="NCBI Taxonomy" id="146474"/>
    <lineage>
        <taxon>Bacteria</taxon>
        <taxon>Pseudomonadati</taxon>
        <taxon>Pseudomonadota</taxon>
        <taxon>Alphaproteobacteria</taxon>
        <taxon>Acetobacterales</taxon>
        <taxon>Acetobacteraceae</taxon>
        <taxon>Acetobacter</taxon>
    </lineage>
</organism>
<gene>
    <name evidence="1" type="ORF">AcetOrient_orf01235</name>
</gene>